<dbReference type="GO" id="GO:0000981">
    <property type="term" value="F:DNA-binding transcription factor activity, RNA polymerase II-specific"/>
    <property type="evidence" value="ECO:0007669"/>
    <property type="project" value="TreeGrafter"/>
</dbReference>
<dbReference type="InterPro" id="IPR013087">
    <property type="entry name" value="Znf_C2H2_type"/>
</dbReference>
<evidence type="ECO:0000256" key="6">
    <source>
        <dbReference type="ARBA" id="ARBA00023242"/>
    </source>
</evidence>
<dbReference type="Proteomes" id="UP000015102">
    <property type="component" value="Unassembled WGS sequence"/>
</dbReference>
<dbReference type="PROSITE" id="PS00028">
    <property type="entry name" value="ZINC_FINGER_C2H2_1"/>
    <property type="match status" value="3"/>
</dbReference>
<dbReference type="EMBL" id="CAQQ02387210">
    <property type="status" value="NOT_ANNOTATED_CDS"/>
    <property type="molecule type" value="Genomic_DNA"/>
</dbReference>
<feature type="region of interest" description="Disordered" evidence="8">
    <location>
        <begin position="157"/>
        <end position="204"/>
    </location>
</feature>
<dbReference type="SMART" id="SM00355">
    <property type="entry name" value="ZnF_C2H2"/>
    <property type="match status" value="3"/>
</dbReference>
<dbReference type="PANTHER" id="PTHR23235">
    <property type="entry name" value="KRUEPPEL-LIKE TRANSCRIPTION FACTOR"/>
    <property type="match status" value="1"/>
</dbReference>
<dbReference type="SUPFAM" id="SSF57667">
    <property type="entry name" value="beta-beta-alpha zinc fingers"/>
    <property type="match status" value="2"/>
</dbReference>
<feature type="compositionally biased region" description="Basic and acidic residues" evidence="8">
    <location>
        <begin position="164"/>
        <end position="183"/>
    </location>
</feature>
<keyword evidence="5" id="KW-0862">Zinc</keyword>
<evidence type="ECO:0000256" key="4">
    <source>
        <dbReference type="ARBA" id="ARBA00022771"/>
    </source>
</evidence>
<dbReference type="GO" id="GO:0040029">
    <property type="term" value="P:epigenetic regulation of gene expression"/>
    <property type="evidence" value="ECO:0007669"/>
    <property type="project" value="UniProtKB-ARBA"/>
</dbReference>
<organism evidence="10 11">
    <name type="scientific">Megaselia scalaris</name>
    <name type="common">Humpbacked fly</name>
    <name type="synonym">Phora scalaris</name>
    <dbReference type="NCBI Taxonomy" id="36166"/>
    <lineage>
        <taxon>Eukaryota</taxon>
        <taxon>Metazoa</taxon>
        <taxon>Ecdysozoa</taxon>
        <taxon>Arthropoda</taxon>
        <taxon>Hexapoda</taxon>
        <taxon>Insecta</taxon>
        <taxon>Pterygota</taxon>
        <taxon>Neoptera</taxon>
        <taxon>Endopterygota</taxon>
        <taxon>Diptera</taxon>
        <taxon>Brachycera</taxon>
        <taxon>Muscomorpha</taxon>
        <taxon>Platypezoidea</taxon>
        <taxon>Phoridae</taxon>
        <taxon>Megaseliini</taxon>
        <taxon>Megaselia</taxon>
    </lineage>
</organism>
<dbReference type="Gene3D" id="3.30.160.60">
    <property type="entry name" value="Classic Zinc Finger"/>
    <property type="match status" value="3"/>
</dbReference>
<name>T1H153_MEGSC</name>
<keyword evidence="11" id="KW-1185">Reference proteome</keyword>
<dbReference type="STRING" id="36166.T1H153"/>
<dbReference type="OMA" id="CTFANCN"/>
<evidence type="ECO:0000256" key="8">
    <source>
        <dbReference type="SAM" id="MobiDB-lite"/>
    </source>
</evidence>
<keyword evidence="4 7" id="KW-0863">Zinc-finger</keyword>
<keyword evidence="3" id="KW-0677">Repeat</keyword>
<evidence type="ECO:0000256" key="1">
    <source>
        <dbReference type="ARBA" id="ARBA00004123"/>
    </source>
</evidence>
<dbReference type="FunFam" id="3.30.160.60:FF:000072">
    <property type="entry name" value="zinc finger protein 143 isoform X1"/>
    <property type="match status" value="1"/>
</dbReference>
<dbReference type="GO" id="GO:0000785">
    <property type="term" value="C:chromatin"/>
    <property type="evidence" value="ECO:0007669"/>
    <property type="project" value="UniProtKB-ARBA"/>
</dbReference>
<reference evidence="11" key="1">
    <citation type="submission" date="2013-02" db="EMBL/GenBank/DDBJ databases">
        <authorList>
            <person name="Hughes D."/>
        </authorList>
    </citation>
    <scope>NUCLEOTIDE SEQUENCE</scope>
    <source>
        <strain>Durham</strain>
        <strain evidence="11">NC isolate 2 -- Noor lab</strain>
    </source>
</reference>
<accession>T1H153</accession>
<dbReference type="GO" id="GO:0008270">
    <property type="term" value="F:zinc ion binding"/>
    <property type="evidence" value="ECO:0007669"/>
    <property type="project" value="UniProtKB-KW"/>
</dbReference>
<protein>
    <recommendedName>
        <fullName evidence="9">C2H2-type domain-containing protein</fullName>
    </recommendedName>
</protein>
<dbReference type="EnsemblMetazoa" id="MESCA009906-RA">
    <property type="protein sequence ID" value="MESCA009906-PA"/>
    <property type="gene ID" value="MESCA009906"/>
</dbReference>
<evidence type="ECO:0000259" key="9">
    <source>
        <dbReference type="PROSITE" id="PS50157"/>
    </source>
</evidence>
<dbReference type="InterPro" id="IPR036236">
    <property type="entry name" value="Znf_C2H2_sf"/>
</dbReference>
<comment type="subcellular location">
    <subcellularLocation>
        <location evidence="1">Nucleus</location>
    </subcellularLocation>
</comment>
<feature type="domain" description="C2H2-type" evidence="9">
    <location>
        <begin position="141"/>
        <end position="168"/>
    </location>
</feature>
<evidence type="ECO:0000256" key="3">
    <source>
        <dbReference type="ARBA" id="ARBA00022737"/>
    </source>
</evidence>
<dbReference type="Pfam" id="PF00096">
    <property type="entry name" value="zf-C2H2"/>
    <property type="match status" value="3"/>
</dbReference>
<dbReference type="PANTHER" id="PTHR23235:SF120">
    <property type="entry name" value="KRUPPEL-LIKE FACTOR 15"/>
    <property type="match status" value="1"/>
</dbReference>
<dbReference type="GO" id="GO:0000978">
    <property type="term" value="F:RNA polymerase II cis-regulatory region sequence-specific DNA binding"/>
    <property type="evidence" value="ECO:0007669"/>
    <property type="project" value="TreeGrafter"/>
</dbReference>
<evidence type="ECO:0000256" key="2">
    <source>
        <dbReference type="ARBA" id="ARBA00022723"/>
    </source>
</evidence>
<evidence type="ECO:0000256" key="5">
    <source>
        <dbReference type="ARBA" id="ARBA00022833"/>
    </source>
</evidence>
<feature type="domain" description="C2H2-type" evidence="9">
    <location>
        <begin position="81"/>
        <end position="110"/>
    </location>
</feature>
<dbReference type="GO" id="GO:0005634">
    <property type="term" value="C:nucleus"/>
    <property type="evidence" value="ECO:0007669"/>
    <property type="project" value="UniProtKB-SubCell"/>
</dbReference>
<proteinExistence type="predicted"/>
<evidence type="ECO:0000256" key="7">
    <source>
        <dbReference type="PROSITE-ProRule" id="PRU00042"/>
    </source>
</evidence>
<keyword evidence="6" id="KW-0539">Nucleus</keyword>
<dbReference type="FunFam" id="3.30.160.60:FF:000018">
    <property type="entry name" value="Krueppel-like factor 15"/>
    <property type="match status" value="1"/>
</dbReference>
<dbReference type="HOGENOM" id="CLU_1050845_0_0_1"/>
<dbReference type="AlphaFoldDB" id="T1H153"/>
<reference evidence="10" key="2">
    <citation type="submission" date="2015-06" db="UniProtKB">
        <authorList>
            <consortium name="EnsemblMetazoa"/>
        </authorList>
    </citation>
    <scope>IDENTIFICATION</scope>
</reference>
<evidence type="ECO:0000313" key="10">
    <source>
        <dbReference type="EnsemblMetazoa" id="MESCA009906-PA"/>
    </source>
</evidence>
<sequence length="265" mass="30536">MDDEIKIKQEVIDSEPASNCETQFTIEEVGDEGCFQKCPEYPQSPLKHVGENLLQAGEHLIGKIQESSVKLTPSGKPKKEFVCMVPDCGKVYTKASHLRDHSRIHTGERPFLCSWSGCTKSFTRSDELQRHFRTHTGEKKYNCDKCDKKFSRSDHLKKHANSHIKFEKNSRNRGRTKSEKDDNSEVNTSVSRKRGRTKSKKDENPEVFTLVPAVQIKEEPFVEDEPIIEQQLTIKNEPVDHSDKEDSLIKEEIVIKEEPEFMINY</sequence>
<feature type="domain" description="C2H2-type" evidence="9">
    <location>
        <begin position="111"/>
        <end position="140"/>
    </location>
</feature>
<dbReference type="GO" id="GO:0003682">
    <property type="term" value="F:chromatin binding"/>
    <property type="evidence" value="ECO:0007669"/>
    <property type="project" value="UniProtKB-ARBA"/>
</dbReference>
<dbReference type="PROSITE" id="PS50157">
    <property type="entry name" value="ZINC_FINGER_C2H2_2"/>
    <property type="match status" value="3"/>
</dbReference>
<dbReference type="FunFam" id="3.30.160.60:FF:000690">
    <property type="entry name" value="Zinc finger protein 354C"/>
    <property type="match status" value="1"/>
</dbReference>
<keyword evidence="2" id="KW-0479">Metal-binding</keyword>
<evidence type="ECO:0000313" key="11">
    <source>
        <dbReference type="Proteomes" id="UP000015102"/>
    </source>
</evidence>